<feature type="chain" id="PRO_5004547317" description="Antifungal protein" evidence="1">
    <location>
        <begin position="20"/>
        <end position="86"/>
    </location>
</feature>
<evidence type="ECO:0000256" key="1">
    <source>
        <dbReference type="SAM" id="SignalP"/>
    </source>
</evidence>
<keyword evidence="3" id="KW-1185">Reference proteome</keyword>
<dbReference type="OrthoDB" id="4983586at2759"/>
<accession>S7ZR83</accession>
<dbReference type="EMBL" id="KB644413">
    <property type="protein sequence ID" value="EPS31171.1"/>
    <property type="molecule type" value="Genomic_DNA"/>
</dbReference>
<dbReference type="HOGENOM" id="CLU_189315_0_0_1"/>
<protein>
    <recommendedName>
        <fullName evidence="4">Antifungal protein</fullName>
    </recommendedName>
</protein>
<proteinExistence type="predicted"/>
<evidence type="ECO:0000313" key="2">
    <source>
        <dbReference type="EMBL" id="EPS31171.1"/>
    </source>
</evidence>
<evidence type="ECO:0000313" key="3">
    <source>
        <dbReference type="Proteomes" id="UP000019376"/>
    </source>
</evidence>
<reference evidence="2 3" key="1">
    <citation type="journal article" date="2013" name="PLoS ONE">
        <title>Genomic and secretomic analyses reveal unique features of the lignocellulolytic enzyme system of Penicillium decumbens.</title>
        <authorList>
            <person name="Liu G."/>
            <person name="Zhang L."/>
            <person name="Wei X."/>
            <person name="Zou G."/>
            <person name="Qin Y."/>
            <person name="Ma L."/>
            <person name="Li J."/>
            <person name="Zheng H."/>
            <person name="Wang S."/>
            <person name="Wang C."/>
            <person name="Xun L."/>
            <person name="Zhao G.-P."/>
            <person name="Zhou Z."/>
            <person name="Qu Y."/>
        </authorList>
    </citation>
    <scope>NUCLEOTIDE SEQUENCE [LARGE SCALE GENOMIC DNA]</scope>
    <source>
        <strain evidence="3">114-2 / CGMCC 5302</strain>
    </source>
</reference>
<dbReference type="Proteomes" id="UP000019376">
    <property type="component" value="Unassembled WGS sequence"/>
</dbReference>
<dbReference type="AlphaFoldDB" id="S7ZR83"/>
<keyword evidence="1" id="KW-0732">Signal</keyword>
<gene>
    <name evidence="2" type="ORF">PDE_06126</name>
</gene>
<sequence length="86" mass="9049">MKFFYLFAGLLLGVTATSASPAAELNANLLSARDGTYEGECNGTKCKIGVFSNVKCDYGKCTRQSGGGDGKRCHVTDGKAYCPGKK</sequence>
<organism evidence="2 3">
    <name type="scientific">Penicillium oxalicum (strain 114-2 / CGMCC 5302)</name>
    <name type="common">Penicillium decumbens</name>
    <dbReference type="NCBI Taxonomy" id="933388"/>
    <lineage>
        <taxon>Eukaryota</taxon>
        <taxon>Fungi</taxon>
        <taxon>Dikarya</taxon>
        <taxon>Ascomycota</taxon>
        <taxon>Pezizomycotina</taxon>
        <taxon>Eurotiomycetes</taxon>
        <taxon>Eurotiomycetidae</taxon>
        <taxon>Eurotiales</taxon>
        <taxon>Aspergillaceae</taxon>
        <taxon>Penicillium</taxon>
    </lineage>
</organism>
<feature type="signal peptide" evidence="1">
    <location>
        <begin position="1"/>
        <end position="19"/>
    </location>
</feature>
<evidence type="ECO:0008006" key="4">
    <source>
        <dbReference type="Google" id="ProtNLM"/>
    </source>
</evidence>
<name>S7ZR83_PENO1</name>